<evidence type="ECO:0008006" key="3">
    <source>
        <dbReference type="Google" id="ProtNLM"/>
    </source>
</evidence>
<dbReference type="EMBL" id="JAVREM010000004">
    <property type="protein sequence ID" value="MDT0318006.1"/>
    <property type="molecule type" value="Genomic_DNA"/>
</dbReference>
<reference evidence="2" key="1">
    <citation type="submission" date="2023-07" db="EMBL/GenBank/DDBJ databases">
        <title>30 novel species of actinomycetes from the DSMZ collection.</title>
        <authorList>
            <person name="Nouioui I."/>
        </authorList>
    </citation>
    <scope>NUCLEOTIDE SEQUENCE [LARGE SCALE GENOMIC DNA]</scope>
    <source>
        <strain evidence="2">DSM 44918</strain>
    </source>
</reference>
<gene>
    <name evidence="1" type="ORF">RNC47_06585</name>
</gene>
<accession>A0ABU2LK88</accession>
<name>A0ABU2LK88_9ACTN</name>
<organism evidence="1 2">
    <name type="scientific">Streptomyces millisiae</name>
    <dbReference type="NCBI Taxonomy" id="3075542"/>
    <lineage>
        <taxon>Bacteria</taxon>
        <taxon>Bacillati</taxon>
        <taxon>Actinomycetota</taxon>
        <taxon>Actinomycetes</taxon>
        <taxon>Kitasatosporales</taxon>
        <taxon>Streptomycetaceae</taxon>
        <taxon>Streptomyces</taxon>
    </lineage>
</organism>
<keyword evidence="2" id="KW-1185">Reference proteome</keyword>
<dbReference type="RefSeq" id="WP_311596371.1">
    <property type="nucleotide sequence ID" value="NZ_JAVREM010000004.1"/>
</dbReference>
<comment type="caution">
    <text evidence="1">The sequence shown here is derived from an EMBL/GenBank/DDBJ whole genome shotgun (WGS) entry which is preliminary data.</text>
</comment>
<protein>
    <recommendedName>
        <fullName evidence="3">DNA primase/polymerase bifunctional N-terminal domain-containing protein</fullName>
    </recommendedName>
</protein>
<evidence type="ECO:0000313" key="1">
    <source>
        <dbReference type="EMBL" id="MDT0318006.1"/>
    </source>
</evidence>
<proteinExistence type="predicted"/>
<dbReference type="Proteomes" id="UP001183420">
    <property type="component" value="Unassembled WGS sequence"/>
</dbReference>
<evidence type="ECO:0000313" key="2">
    <source>
        <dbReference type="Proteomes" id="UP001183420"/>
    </source>
</evidence>
<sequence length="160" mass="16612">MNDETSALSWAVAAGAAGEVVLDRWRWNRAIEVPIGGLWEAVRVTRDLGEAALHRLRRAGEPVGLVLEVPLRGAVEFLVPCGTAASWPTIGGTVAVADGVMRWPAPGASAANGRRAICGRRWLVAPAAVASVVTDADALCEAVAAAIAHERFAGRIGQSG</sequence>